<dbReference type="PANTHER" id="PTHR43280:SF2">
    <property type="entry name" value="HTH-TYPE TRANSCRIPTIONAL REGULATOR EXSA"/>
    <property type="match status" value="1"/>
</dbReference>
<keyword evidence="4" id="KW-1133">Transmembrane helix</keyword>
<keyword evidence="4" id="KW-0812">Transmembrane</keyword>
<dbReference type="SMART" id="SM00342">
    <property type="entry name" value="HTH_ARAC"/>
    <property type="match status" value="1"/>
</dbReference>
<evidence type="ECO:0000256" key="3">
    <source>
        <dbReference type="ARBA" id="ARBA00023163"/>
    </source>
</evidence>
<protein>
    <submittedName>
        <fullName evidence="6">AraC family transcriptional regulator</fullName>
    </submittedName>
</protein>
<keyword evidence="1" id="KW-0805">Transcription regulation</keyword>
<proteinExistence type="predicted"/>
<reference evidence="6 7" key="1">
    <citation type="submission" date="2024-09" db="EMBL/GenBank/DDBJ databases">
        <authorList>
            <person name="Sun Q."/>
            <person name="Mori K."/>
        </authorList>
    </citation>
    <scope>NUCLEOTIDE SEQUENCE [LARGE SCALE GENOMIC DNA]</scope>
    <source>
        <strain evidence="6 7">TISTR 2452</strain>
    </source>
</reference>
<dbReference type="InterPro" id="IPR018060">
    <property type="entry name" value="HTH_AraC"/>
</dbReference>
<evidence type="ECO:0000313" key="6">
    <source>
        <dbReference type="EMBL" id="MFB9328055.1"/>
    </source>
</evidence>
<dbReference type="PANTHER" id="PTHR43280">
    <property type="entry name" value="ARAC-FAMILY TRANSCRIPTIONAL REGULATOR"/>
    <property type="match status" value="1"/>
</dbReference>
<keyword evidence="4" id="KW-0472">Membrane</keyword>
<keyword evidence="7" id="KW-1185">Reference proteome</keyword>
<dbReference type="RefSeq" id="WP_377496993.1">
    <property type="nucleotide sequence ID" value="NZ_JBHMDO010000033.1"/>
</dbReference>
<dbReference type="InterPro" id="IPR009057">
    <property type="entry name" value="Homeodomain-like_sf"/>
</dbReference>
<dbReference type="SUPFAM" id="SSF46689">
    <property type="entry name" value="Homeodomain-like"/>
    <property type="match status" value="1"/>
</dbReference>
<gene>
    <name evidence="6" type="ORF">ACFFSY_19180</name>
</gene>
<accession>A0ABV5KS59</accession>
<name>A0ABV5KS59_9BACL</name>
<evidence type="ECO:0000259" key="5">
    <source>
        <dbReference type="PROSITE" id="PS01124"/>
    </source>
</evidence>
<dbReference type="Proteomes" id="UP001589747">
    <property type="component" value="Unassembled WGS sequence"/>
</dbReference>
<feature type="domain" description="HTH araC/xylS-type" evidence="5">
    <location>
        <begin position="637"/>
        <end position="736"/>
    </location>
</feature>
<sequence length="743" mass="84590">MPKIWFRKLLLSYLPVFFVVTTILFVVFFQTLNEQTRKDAIKANAFLAQQAVSYVDGSLKSVSYQVINDILTKPVVGKFFDVNKAGVYDNIQAINVMDDLKLAYPLIESAYFVRLADGFVLGDGSGKLDEFPDKPLIERYSRQEASSKWTGGRMYQAYPDVEGARVITLVQSVPYYASKAKGYYVVNVSLAKLGQSLANMYNAESSYVRITDGTGRELFGATGDSRTRERLSRYISPYTGWQVESGSIEKGLLRLTMDVYGIWFTMACVAVLLGILWVVYVTKRNYRPIEQIVSLIQTSSLVQSGEQAGAGRKARGEIGFIHSALTQLMDETRKVQRQNSEHAIMRRRQRFQEALEGDALIPEKEWIAELAAHHLDTEGAKACVLVMEIDRYGAFFVANTRQDQSIYKFLLASIMQEMAQQHQAAFWAEWMSERRLSAILWVPKDRCIKGMQRLIAESVAEWVNQNLSFTVTIGHDGEAESLEEIRTAYKTAGQLLSYKAVLGTGRAIQAEAAGRSQAGMTEFYATIQAFALAFRSSDPCWSRHLGQLFRQIRESVCSRKELESLLHFQRHELDRAFRELSKEYRNVWLETESGLLEIEKQWETVDELEEACRRTYESGAASMRLLRDSHRSRGVIMEIRSFIEANYANPELSLDMLSDQFALNAKSISKLFKEEFGENFVDFLIGLRIQNAKRWLLETETPLQQISQDVGYFNYNSFNRAFKNNVGVSPSDYRRQSAAIHTV</sequence>
<evidence type="ECO:0000256" key="1">
    <source>
        <dbReference type="ARBA" id="ARBA00023015"/>
    </source>
</evidence>
<feature type="transmembrane region" description="Helical" evidence="4">
    <location>
        <begin position="260"/>
        <end position="280"/>
    </location>
</feature>
<evidence type="ECO:0000256" key="2">
    <source>
        <dbReference type="ARBA" id="ARBA00023125"/>
    </source>
</evidence>
<evidence type="ECO:0000313" key="7">
    <source>
        <dbReference type="Proteomes" id="UP001589747"/>
    </source>
</evidence>
<dbReference type="Gene3D" id="1.10.10.60">
    <property type="entry name" value="Homeodomain-like"/>
    <property type="match status" value="2"/>
</dbReference>
<keyword evidence="3" id="KW-0804">Transcription</keyword>
<dbReference type="InterPro" id="IPR018062">
    <property type="entry name" value="HTH_AraC-typ_CS"/>
</dbReference>
<feature type="transmembrane region" description="Helical" evidence="4">
    <location>
        <begin position="12"/>
        <end position="32"/>
    </location>
</feature>
<dbReference type="EMBL" id="JBHMDO010000033">
    <property type="protein sequence ID" value="MFB9328055.1"/>
    <property type="molecule type" value="Genomic_DNA"/>
</dbReference>
<dbReference type="PROSITE" id="PS00041">
    <property type="entry name" value="HTH_ARAC_FAMILY_1"/>
    <property type="match status" value="1"/>
</dbReference>
<organism evidence="6 7">
    <name type="scientific">Paenibacillus aurantiacus</name>
    <dbReference type="NCBI Taxonomy" id="1936118"/>
    <lineage>
        <taxon>Bacteria</taxon>
        <taxon>Bacillati</taxon>
        <taxon>Bacillota</taxon>
        <taxon>Bacilli</taxon>
        <taxon>Bacillales</taxon>
        <taxon>Paenibacillaceae</taxon>
        <taxon>Paenibacillus</taxon>
    </lineage>
</organism>
<evidence type="ECO:0000256" key="4">
    <source>
        <dbReference type="SAM" id="Phobius"/>
    </source>
</evidence>
<keyword evidence="2" id="KW-0238">DNA-binding</keyword>
<dbReference type="Pfam" id="PF12833">
    <property type="entry name" value="HTH_18"/>
    <property type="match status" value="1"/>
</dbReference>
<dbReference type="PROSITE" id="PS01124">
    <property type="entry name" value="HTH_ARAC_FAMILY_2"/>
    <property type="match status" value="1"/>
</dbReference>
<comment type="caution">
    <text evidence="6">The sequence shown here is derived from an EMBL/GenBank/DDBJ whole genome shotgun (WGS) entry which is preliminary data.</text>
</comment>